<comment type="caution">
    <text evidence="1">The sequence shown here is derived from an EMBL/GenBank/DDBJ whole genome shotgun (WGS) entry which is preliminary data.</text>
</comment>
<feature type="non-terminal residue" evidence="1">
    <location>
        <position position="49"/>
    </location>
</feature>
<evidence type="ECO:0000313" key="1">
    <source>
        <dbReference type="EMBL" id="GAI87519.1"/>
    </source>
</evidence>
<dbReference type="AlphaFoldDB" id="X1U5G3"/>
<reference evidence="1" key="1">
    <citation type="journal article" date="2014" name="Front. Microbiol.">
        <title>High frequency of phylogenetically diverse reductive dehalogenase-homologous genes in deep subseafloor sedimentary metagenomes.</title>
        <authorList>
            <person name="Kawai M."/>
            <person name="Futagami T."/>
            <person name="Toyoda A."/>
            <person name="Takaki Y."/>
            <person name="Nishi S."/>
            <person name="Hori S."/>
            <person name="Arai W."/>
            <person name="Tsubouchi T."/>
            <person name="Morono Y."/>
            <person name="Uchiyama I."/>
            <person name="Ito T."/>
            <person name="Fujiyama A."/>
            <person name="Inagaki F."/>
            <person name="Takami H."/>
        </authorList>
    </citation>
    <scope>NUCLEOTIDE SEQUENCE</scope>
    <source>
        <strain evidence="1">Expedition CK06-06</strain>
    </source>
</reference>
<name>X1U5G3_9ZZZZ</name>
<dbReference type="EMBL" id="BARW01007452">
    <property type="protein sequence ID" value="GAI87519.1"/>
    <property type="molecule type" value="Genomic_DNA"/>
</dbReference>
<proteinExistence type="predicted"/>
<sequence length="49" mass="5473">MKRKMIGIFVCMLLIATALPITSIMAVETENETPVDVTFIIGLFPRVTF</sequence>
<gene>
    <name evidence="1" type="ORF">S12H4_15504</name>
</gene>
<organism evidence="1">
    <name type="scientific">marine sediment metagenome</name>
    <dbReference type="NCBI Taxonomy" id="412755"/>
    <lineage>
        <taxon>unclassified sequences</taxon>
        <taxon>metagenomes</taxon>
        <taxon>ecological metagenomes</taxon>
    </lineage>
</organism>
<protein>
    <submittedName>
        <fullName evidence="1">Uncharacterized protein</fullName>
    </submittedName>
</protein>
<accession>X1U5G3</accession>